<feature type="region of interest" description="Disordered" evidence="1">
    <location>
        <begin position="84"/>
        <end position="104"/>
    </location>
</feature>
<organism evidence="2 3">
    <name type="scientific">Adiantum capillus-veneris</name>
    <name type="common">Maidenhair fern</name>
    <dbReference type="NCBI Taxonomy" id="13818"/>
    <lineage>
        <taxon>Eukaryota</taxon>
        <taxon>Viridiplantae</taxon>
        <taxon>Streptophyta</taxon>
        <taxon>Embryophyta</taxon>
        <taxon>Tracheophyta</taxon>
        <taxon>Polypodiopsida</taxon>
        <taxon>Polypodiidae</taxon>
        <taxon>Polypodiales</taxon>
        <taxon>Pteridineae</taxon>
        <taxon>Pteridaceae</taxon>
        <taxon>Vittarioideae</taxon>
        <taxon>Adiantum</taxon>
    </lineage>
</organism>
<reference evidence="2" key="1">
    <citation type="submission" date="2021-01" db="EMBL/GenBank/DDBJ databases">
        <title>Adiantum capillus-veneris genome.</title>
        <authorList>
            <person name="Fang Y."/>
            <person name="Liao Q."/>
        </authorList>
    </citation>
    <scope>NUCLEOTIDE SEQUENCE</scope>
    <source>
        <strain evidence="2">H3</strain>
        <tissue evidence="2">Leaf</tissue>
    </source>
</reference>
<gene>
    <name evidence="2" type="ORF">GOP47_0002334</name>
</gene>
<dbReference type="EMBL" id="JABFUD020000003">
    <property type="protein sequence ID" value="KAI5082591.1"/>
    <property type="molecule type" value="Genomic_DNA"/>
</dbReference>
<comment type="caution">
    <text evidence="2">The sequence shown here is derived from an EMBL/GenBank/DDBJ whole genome shotgun (WGS) entry which is preliminary data.</text>
</comment>
<name>A0A9D4V9X8_ADICA</name>
<feature type="compositionally biased region" description="Polar residues" evidence="1">
    <location>
        <begin position="85"/>
        <end position="97"/>
    </location>
</feature>
<evidence type="ECO:0000256" key="1">
    <source>
        <dbReference type="SAM" id="MobiDB-lite"/>
    </source>
</evidence>
<protein>
    <submittedName>
        <fullName evidence="2">Uncharacterized protein</fullName>
    </submittedName>
</protein>
<dbReference type="Proteomes" id="UP000886520">
    <property type="component" value="Chromosome 2"/>
</dbReference>
<evidence type="ECO:0000313" key="3">
    <source>
        <dbReference type="Proteomes" id="UP000886520"/>
    </source>
</evidence>
<accession>A0A9D4V9X8</accession>
<keyword evidence="3" id="KW-1185">Reference proteome</keyword>
<sequence length="104" mass="11806">MARVHAFDPYSLPQRHSRLACCCLHCRPDDPLHEVLLPLQSELLRDGLSQLRWQLHALLHAQQLHDASRDAVILHVERAHEQHKQTTGSLVATSAQENPLCPPM</sequence>
<evidence type="ECO:0000313" key="2">
    <source>
        <dbReference type="EMBL" id="KAI5082591.1"/>
    </source>
</evidence>
<dbReference type="AlphaFoldDB" id="A0A9D4V9X8"/>
<proteinExistence type="predicted"/>